<dbReference type="GO" id="GO:0016884">
    <property type="term" value="F:carbon-nitrogen ligase activity, with glutamine as amido-N-donor"/>
    <property type="evidence" value="ECO:0007669"/>
    <property type="project" value="InterPro"/>
</dbReference>
<reference evidence="1" key="1">
    <citation type="submission" date="2018-06" db="EMBL/GenBank/DDBJ databases">
        <authorList>
            <person name="Zhirakovskaya E."/>
        </authorList>
    </citation>
    <scope>NUCLEOTIDE SEQUENCE</scope>
</reference>
<dbReference type="InterPro" id="IPR019004">
    <property type="entry name" value="YqeY/Aim41"/>
</dbReference>
<dbReference type="Gene3D" id="1.10.1510.10">
    <property type="entry name" value="Uncharacterised protein YqeY/AIM41 PF09424, N-terminal domain"/>
    <property type="match status" value="1"/>
</dbReference>
<dbReference type="InterPro" id="IPR003789">
    <property type="entry name" value="Asn/Gln_tRNA_amidoTrase-B-like"/>
</dbReference>
<dbReference type="Pfam" id="PF09424">
    <property type="entry name" value="YqeY"/>
    <property type="match status" value="1"/>
</dbReference>
<gene>
    <name evidence="1" type="ORF">MNBD_ALPHA09-1450</name>
</gene>
<dbReference type="Gene3D" id="1.10.10.410">
    <property type="match status" value="1"/>
</dbReference>
<accession>A0A3B0U0T8</accession>
<name>A0A3B0U0T8_9ZZZZ</name>
<dbReference type="SUPFAM" id="SSF89095">
    <property type="entry name" value="GatB/YqeY motif"/>
    <property type="match status" value="1"/>
</dbReference>
<dbReference type="InterPro" id="IPR023168">
    <property type="entry name" value="GatB_Yqey_C_2"/>
</dbReference>
<protein>
    <submittedName>
        <fullName evidence="1">Transamidase GatB domain protein</fullName>
    </submittedName>
</protein>
<dbReference type="InterPro" id="IPR042184">
    <property type="entry name" value="YqeY/Aim41_N"/>
</dbReference>
<proteinExistence type="predicted"/>
<evidence type="ECO:0000313" key="1">
    <source>
        <dbReference type="EMBL" id="VAW14414.1"/>
    </source>
</evidence>
<dbReference type="PANTHER" id="PTHR28055">
    <property type="entry name" value="ALTERED INHERITANCE OF MITOCHONDRIA PROTEIN 41, MITOCHONDRIAL"/>
    <property type="match status" value="1"/>
</dbReference>
<dbReference type="PANTHER" id="PTHR28055:SF1">
    <property type="entry name" value="ALTERED INHERITANCE OF MITOCHONDRIA PROTEIN 41, MITOCHONDRIAL"/>
    <property type="match status" value="1"/>
</dbReference>
<sequence>MGLRDDINETLKTAIKSQQKRRVATLRLVNAAIKDRDIAARTTGTGEGVDDGQVLDILAKMVKQRRESEKIYEEAGRAELATQEAEEIEIIQEFMPKQLSEDEMRAAVAEIVGEIEAKSLKDMGRTMAALKERYAGRMDFSKAGAMVKDVLG</sequence>
<organism evidence="1">
    <name type="scientific">hydrothermal vent metagenome</name>
    <dbReference type="NCBI Taxonomy" id="652676"/>
    <lineage>
        <taxon>unclassified sequences</taxon>
        <taxon>metagenomes</taxon>
        <taxon>ecological metagenomes</taxon>
    </lineage>
</organism>
<dbReference type="EMBL" id="UOEM01000074">
    <property type="protein sequence ID" value="VAW14414.1"/>
    <property type="molecule type" value="Genomic_DNA"/>
</dbReference>
<dbReference type="AlphaFoldDB" id="A0A3B0U0T8"/>